<accession>A0A833YQP0</accession>
<evidence type="ECO:0000313" key="2">
    <source>
        <dbReference type="EMBL" id="KAF6078368.1"/>
    </source>
</evidence>
<dbReference type="EMBL" id="JABVXQ010000014">
    <property type="protein sequence ID" value="KAF6078368.1"/>
    <property type="molecule type" value="Genomic_DNA"/>
</dbReference>
<gene>
    <name evidence="2" type="ORF">HJG60_009212</name>
</gene>
<feature type="compositionally biased region" description="Polar residues" evidence="1">
    <location>
        <begin position="60"/>
        <end position="75"/>
    </location>
</feature>
<sequence length="128" mass="13561">MSTLPALAEERPPPPFEITTESHVALRFILYVNSDRALDSAHLRLPACSPLPGRGPWDSSAGNRTSRQRPQSPSGTPCPAQRAAPMGHLPPHPTAELPRTRASAGGPGLLLSLGIANKPTQSKGNETF</sequence>
<evidence type="ECO:0000313" key="3">
    <source>
        <dbReference type="Proteomes" id="UP000664940"/>
    </source>
</evidence>
<feature type="compositionally biased region" description="Polar residues" evidence="1">
    <location>
        <begin position="118"/>
        <end position="128"/>
    </location>
</feature>
<proteinExistence type="predicted"/>
<evidence type="ECO:0000256" key="1">
    <source>
        <dbReference type="SAM" id="MobiDB-lite"/>
    </source>
</evidence>
<name>A0A833YQP0_9CHIR</name>
<organism evidence="2 3">
    <name type="scientific">Phyllostomus discolor</name>
    <name type="common">pale spear-nosed bat</name>
    <dbReference type="NCBI Taxonomy" id="89673"/>
    <lineage>
        <taxon>Eukaryota</taxon>
        <taxon>Metazoa</taxon>
        <taxon>Chordata</taxon>
        <taxon>Craniata</taxon>
        <taxon>Vertebrata</taxon>
        <taxon>Euteleostomi</taxon>
        <taxon>Mammalia</taxon>
        <taxon>Eutheria</taxon>
        <taxon>Laurasiatheria</taxon>
        <taxon>Chiroptera</taxon>
        <taxon>Yangochiroptera</taxon>
        <taxon>Phyllostomidae</taxon>
        <taxon>Phyllostominae</taxon>
        <taxon>Phyllostomus</taxon>
    </lineage>
</organism>
<protein>
    <submittedName>
        <fullName evidence="2">Uncharacterized protein</fullName>
    </submittedName>
</protein>
<feature type="region of interest" description="Disordered" evidence="1">
    <location>
        <begin position="45"/>
        <end position="128"/>
    </location>
</feature>
<reference evidence="2 3" key="1">
    <citation type="journal article" date="2020" name="Nature">
        <title>Six reference-quality genomes reveal evolution of bat adaptations.</title>
        <authorList>
            <person name="Jebb D."/>
            <person name="Huang Z."/>
            <person name="Pippel M."/>
            <person name="Hughes G.M."/>
            <person name="Lavrichenko K."/>
            <person name="Devanna P."/>
            <person name="Winkler S."/>
            <person name="Jermiin L.S."/>
            <person name="Skirmuntt E.C."/>
            <person name="Katzourakis A."/>
            <person name="Burkitt-Gray L."/>
            <person name="Ray D.A."/>
            <person name="Sullivan K.A.M."/>
            <person name="Roscito J.G."/>
            <person name="Kirilenko B.M."/>
            <person name="Davalos L.M."/>
            <person name="Corthals A.P."/>
            <person name="Power M.L."/>
            <person name="Jones G."/>
            <person name="Ransome R.D."/>
            <person name="Dechmann D.K.N."/>
            <person name="Locatelli A.G."/>
            <person name="Puechmaille S.J."/>
            <person name="Fedrigo O."/>
            <person name="Jarvis E.D."/>
            <person name="Hiller M."/>
            <person name="Vernes S.C."/>
            <person name="Myers E.W."/>
            <person name="Teeling E.C."/>
        </authorList>
    </citation>
    <scope>NUCLEOTIDE SEQUENCE [LARGE SCALE GENOMIC DNA]</scope>
    <source>
        <strain evidence="2">Bat1K_MPI-CBG_1</strain>
    </source>
</reference>
<dbReference type="AlphaFoldDB" id="A0A833YQP0"/>
<comment type="caution">
    <text evidence="2">The sequence shown here is derived from an EMBL/GenBank/DDBJ whole genome shotgun (WGS) entry which is preliminary data.</text>
</comment>
<dbReference type="Proteomes" id="UP000664940">
    <property type="component" value="Unassembled WGS sequence"/>
</dbReference>